<dbReference type="GO" id="GO:0004519">
    <property type="term" value="F:endonuclease activity"/>
    <property type="evidence" value="ECO:0007669"/>
    <property type="project" value="UniProtKB-KW"/>
</dbReference>
<evidence type="ECO:0000259" key="2">
    <source>
        <dbReference type="SMART" id="SM00507"/>
    </source>
</evidence>
<sequence>MSRLGHTRDKIYKTVARQLHGVVPCWVCGEHVAPEAATLEHIRPLSEGGNSHAENLAISHEVCNGQRHATGRVPTSATSPGQVLRRKATDPLAGPPSSEALLPPAAP</sequence>
<dbReference type="CDD" id="cd00085">
    <property type="entry name" value="HNHc"/>
    <property type="match status" value="1"/>
</dbReference>
<dbReference type="EMBL" id="JBHSMX010000009">
    <property type="protein sequence ID" value="MFC5520201.1"/>
    <property type="molecule type" value="Genomic_DNA"/>
</dbReference>
<dbReference type="SMART" id="SM00507">
    <property type="entry name" value="HNHc"/>
    <property type="match status" value="1"/>
</dbReference>
<dbReference type="Gene3D" id="1.10.30.50">
    <property type="match status" value="1"/>
</dbReference>
<name>A0ABW0Q5X8_9BURK</name>
<feature type="compositionally biased region" description="Low complexity" evidence="1">
    <location>
        <begin position="91"/>
        <end position="107"/>
    </location>
</feature>
<keyword evidence="3" id="KW-0378">Hydrolase</keyword>
<dbReference type="InterPro" id="IPR003615">
    <property type="entry name" value="HNH_nuc"/>
</dbReference>
<dbReference type="RefSeq" id="WP_084389594.1">
    <property type="nucleotide sequence ID" value="NZ_JBHSMX010000009.1"/>
</dbReference>
<gene>
    <name evidence="3" type="ORF">ACFPP7_04625</name>
</gene>
<dbReference type="Proteomes" id="UP001596084">
    <property type="component" value="Unassembled WGS sequence"/>
</dbReference>
<dbReference type="Pfam" id="PF01844">
    <property type="entry name" value="HNH"/>
    <property type="match status" value="1"/>
</dbReference>
<dbReference type="InterPro" id="IPR002711">
    <property type="entry name" value="HNH"/>
</dbReference>
<evidence type="ECO:0000256" key="1">
    <source>
        <dbReference type="SAM" id="MobiDB-lite"/>
    </source>
</evidence>
<organism evidence="3 4">
    <name type="scientific">Polaromonas jejuensis</name>
    <dbReference type="NCBI Taxonomy" id="457502"/>
    <lineage>
        <taxon>Bacteria</taxon>
        <taxon>Pseudomonadati</taxon>
        <taxon>Pseudomonadota</taxon>
        <taxon>Betaproteobacteria</taxon>
        <taxon>Burkholderiales</taxon>
        <taxon>Comamonadaceae</taxon>
        <taxon>Polaromonas</taxon>
    </lineage>
</organism>
<evidence type="ECO:0000313" key="4">
    <source>
        <dbReference type="Proteomes" id="UP001596084"/>
    </source>
</evidence>
<keyword evidence="4" id="KW-1185">Reference proteome</keyword>
<keyword evidence="3" id="KW-0540">Nuclease</keyword>
<reference evidence="4" key="1">
    <citation type="journal article" date="2019" name="Int. J. Syst. Evol. Microbiol.">
        <title>The Global Catalogue of Microorganisms (GCM) 10K type strain sequencing project: providing services to taxonomists for standard genome sequencing and annotation.</title>
        <authorList>
            <consortium name="The Broad Institute Genomics Platform"/>
            <consortium name="The Broad Institute Genome Sequencing Center for Infectious Disease"/>
            <person name="Wu L."/>
            <person name="Ma J."/>
        </authorList>
    </citation>
    <scope>NUCLEOTIDE SEQUENCE [LARGE SCALE GENOMIC DNA]</scope>
    <source>
        <strain evidence="4">CGMCC 4.7277</strain>
    </source>
</reference>
<comment type="caution">
    <text evidence="3">The sequence shown here is derived from an EMBL/GenBank/DDBJ whole genome shotgun (WGS) entry which is preliminary data.</text>
</comment>
<feature type="region of interest" description="Disordered" evidence="1">
    <location>
        <begin position="60"/>
        <end position="107"/>
    </location>
</feature>
<protein>
    <submittedName>
        <fullName evidence="3">HNH endonuclease</fullName>
    </submittedName>
</protein>
<evidence type="ECO:0000313" key="3">
    <source>
        <dbReference type="EMBL" id="MFC5520201.1"/>
    </source>
</evidence>
<keyword evidence="3" id="KW-0255">Endonuclease</keyword>
<accession>A0ABW0Q5X8</accession>
<proteinExistence type="predicted"/>
<feature type="domain" description="HNH nuclease" evidence="2">
    <location>
        <begin position="10"/>
        <end position="65"/>
    </location>
</feature>